<dbReference type="GO" id="GO:0006313">
    <property type="term" value="P:DNA transposition"/>
    <property type="evidence" value="ECO:0007669"/>
    <property type="project" value="InterPro"/>
</dbReference>
<dbReference type="KEGG" id="dwd:DSCW_52490"/>
<protein>
    <recommendedName>
        <fullName evidence="2">Transposase IS4-like domain-containing protein</fullName>
    </recommendedName>
</protein>
<dbReference type="Pfam" id="PF01609">
    <property type="entry name" value="DDE_Tnp_1"/>
    <property type="match status" value="1"/>
</dbReference>
<sequence length="68" mass="7435">MVVVDGQGILLGSILASASPAEVKLAEKTLDTINVPRAGRGRPKKRPKRLIADKGYDSDPLRKRLKRL</sequence>
<accession>A0A5K7Z747</accession>
<evidence type="ECO:0000256" key="1">
    <source>
        <dbReference type="SAM" id="MobiDB-lite"/>
    </source>
</evidence>
<evidence type="ECO:0000313" key="3">
    <source>
        <dbReference type="EMBL" id="BBO77832.1"/>
    </source>
</evidence>
<dbReference type="GO" id="GO:0004803">
    <property type="term" value="F:transposase activity"/>
    <property type="evidence" value="ECO:0007669"/>
    <property type="project" value="InterPro"/>
</dbReference>
<feature type="region of interest" description="Disordered" evidence="1">
    <location>
        <begin position="35"/>
        <end position="68"/>
    </location>
</feature>
<evidence type="ECO:0000313" key="4">
    <source>
        <dbReference type="Proteomes" id="UP000427769"/>
    </source>
</evidence>
<feature type="compositionally biased region" description="Basic residues" evidence="1">
    <location>
        <begin position="39"/>
        <end position="49"/>
    </location>
</feature>
<name>A0A5K7Z747_9BACT</name>
<dbReference type="InterPro" id="IPR002559">
    <property type="entry name" value="Transposase_11"/>
</dbReference>
<feature type="domain" description="Transposase IS4-like" evidence="2">
    <location>
        <begin position="2"/>
        <end position="66"/>
    </location>
</feature>
<feature type="compositionally biased region" description="Basic and acidic residues" evidence="1">
    <location>
        <begin position="50"/>
        <end position="62"/>
    </location>
</feature>
<dbReference type="EMBL" id="AP021875">
    <property type="protein sequence ID" value="BBO77832.1"/>
    <property type="molecule type" value="Genomic_DNA"/>
</dbReference>
<dbReference type="GO" id="GO:0003677">
    <property type="term" value="F:DNA binding"/>
    <property type="evidence" value="ECO:0007669"/>
    <property type="project" value="InterPro"/>
</dbReference>
<gene>
    <name evidence="3" type="ORF">DSCW_52490</name>
</gene>
<organism evidence="3 4">
    <name type="scientific">Desulfosarcina widdelii</name>
    <dbReference type="NCBI Taxonomy" id="947919"/>
    <lineage>
        <taxon>Bacteria</taxon>
        <taxon>Pseudomonadati</taxon>
        <taxon>Thermodesulfobacteriota</taxon>
        <taxon>Desulfobacteria</taxon>
        <taxon>Desulfobacterales</taxon>
        <taxon>Desulfosarcinaceae</taxon>
        <taxon>Desulfosarcina</taxon>
    </lineage>
</organism>
<evidence type="ECO:0000259" key="2">
    <source>
        <dbReference type="Pfam" id="PF01609"/>
    </source>
</evidence>
<proteinExistence type="predicted"/>
<reference evidence="3 4" key="1">
    <citation type="submission" date="2019-11" db="EMBL/GenBank/DDBJ databases">
        <title>Comparative genomics of hydrocarbon-degrading Desulfosarcina strains.</title>
        <authorList>
            <person name="Watanabe M."/>
            <person name="Kojima H."/>
            <person name="Fukui M."/>
        </authorList>
    </citation>
    <scope>NUCLEOTIDE SEQUENCE [LARGE SCALE GENOMIC DNA]</scope>
    <source>
        <strain evidence="3 4">PP31</strain>
    </source>
</reference>
<keyword evidence="4" id="KW-1185">Reference proteome</keyword>
<dbReference type="AlphaFoldDB" id="A0A5K7Z747"/>
<dbReference type="Proteomes" id="UP000427769">
    <property type="component" value="Chromosome"/>
</dbReference>